<evidence type="ECO:0000313" key="2">
    <source>
        <dbReference type="EMBL" id="NOV01506.1"/>
    </source>
</evidence>
<dbReference type="Gene3D" id="1.10.3210.10">
    <property type="entry name" value="Hypothetical protein af1432"/>
    <property type="match status" value="1"/>
</dbReference>
<proteinExistence type="predicted"/>
<comment type="caution">
    <text evidence="2">The sequence shown here is derived from an EMBL/GenBank/DDBJ whole genome shotgun (WGS) entry which is preliminary data.</text>
</comment>
<evidence type="ECO:0000259" key="1">
    <source>
        <dbReference type="PROSITE" id="PS51832"/>
    </source>
</evidence>
<reference evidence="2 3" key="1">
    <citation type="submission" date="2019-10" db="EMBL/GenBank/DDBJ databases">
        <title>Description of Paenibacillus pedi sp. nov.</title>
        <authorList>
            <person name="Carlier A."/>
            <person name="Qi S."/>
        </authorList>
    </citation>
    <scope>NUCLEOTIDE SEQUENCE [LARGE SCALE GENOMIC DNA]</scope>
    <source>
        <strain evidence="2 3">LMG 31457</strain>
    </source>
</reference>
<evidence type="ECO:0000313" key="3">
    <source>
        <dbReference type="Proteomes" id="UP000618579"/>
    </source>
</evidence>
<accession>A0ABX1ZNI1</accession>
<dbReference type="PANTHER" id="PTHR43155:SF2">
    <property type="entry name" value="CYCLIC DI-GMP PHOSPHODIESTERASE PA4108"/>
    <property type="match status" value="1"/>
</dbReference>
<keyword evidence="3" id="KW-1185">Reference proteome</keyword>
<dbReference type="EMBL" id="WHNZ01000036">
    <property type="protein sequence ID" value="NOV01506.1"/>
    <property type="molecule type" value="Genomic_DNA"/>
</dbReference>
<organism evidence="2 3">
    <name type="scientific">Paenibacillus planticolens</name>
    <dbReference type="NCBI Taxonomy" id="2654976"/>
    <lineage>
        <taxon>Bacteria</taxon>
        <taxon>Bacillati</taxon>
        <taxon>Bacillota</taxon>
        <taxon>Bacilli</taxon>
        <taxon>Bacillales</taxon>
        <taxon>Paenibacillaceae</taxon>
        <taxon>Paenibacillus</taxon>
    </lineage>
</organism>
<feature type="domain" description="HD-GYP" evidence="1">
    <location>
        <begin position="1"/>
        <end position="78"/>
    </location>
</feature>
<dbReference type="Proteomes" id="UP000618579">
    <property type="component" value="Unassembled WGS sequence"/>
</dbReference>
<dbReference type="InterPro" id="IPR037522">
    <property type="entry name" value="HD_GYP_dom"/>
</dbReference>
<sequence length="78" mass="8997">MELLQGLTNKVKLYIFPGKSKIPVEIIIKPTKLTREEFTQIKNHTLYGFEIINNTDGISNRQALVALQHHEREDGDSY</sequence>
<name>A0ABX1ZNI1_9BACL</name>
<gene>
    <name evidence="2" type="ORF">GC097_15925</name>
</gene>
<protein>
    <recommendedName>
        <fullName evidence="1">HD-GYP domain-containing protein</fullName>
    </recommendedName>
</protein>
<dbReference type="PROSITE" id="PS51832">
    <property type="entry name" value="HD_GYP"/>
    <property type="match status" value="1"/>
</dbReference>
<dbReference type="SUPFAM" id="SSF109604">
    <property type="entry name" value="HD-domain/PDEase-like"/>
    <property type="match status" value="1"/>
</dbReference>
<dbReference type="RefSeq" id="WP_171684338.1">
    <property type="nucleotide sequence ID" value="NZ_WHNZ01000036.1"/>
</dbReference>
<dbReference type="PANTHER" id="PTHR43155">
    <property type="entry name" value="CYCLIC DI-GMP PHOSPHODIESTERASE PA4108-RELATED"/>
    <property type="match status" value="1"/>
</dbReference>